<sequence>METSEQQVEQPVAEPLKDVRPKRKSKPKRYLTFTGTESRLDFLINKKMQAIEKTYEIEDDEYDINDEQGIKLIEYRDKLLSKAFDMECEQRNYAEFEDAEVDSIVECVSSSPNPIFIYDTDLEPLDQMLTTFVNTPGGLLSDYLIPEFEDVKDFLEHIRNEGDCPLYDRFVPKVDTEEYSDYILKILRNVREKIQLHRSINFREMYDVKQTEGGQLATMKSEGQIVKEEEPAQDDVDDLEILEIFTKSASPSEASHYNDALQPTTSKEATDIDLEIIALDKDVENANVGSCANVGDNNMDCVSDSGASAASSKKSDDSIAVGESAISPISSPKKQAENEGKMKDYEEDDDDVICID</sequence>
<dbReference type="WBParaSite" id="scf7180000420696.g5632">
    <property type="protein sequence ID" value="scf7180000420696.g5632"/>
    <property type="gene ID" value="scf7180000420696.g5632"/>
</dbReference>
<reference evidence="3" key="1">
    <citation type="submission" date="2022-11" db="UniProtKB">
        <authorList>
            <consortium name="WormBaseParasite"/>
        </authorList>
    </citation>
    <scope>IDENTIFICATION</scope>
</reference>
<feature type="compositionally biased region" description="Basic and acidic residues" evidence="1">
    <location>
        <begin position="334"/>
        <end position="344"/>
    </location>
</feature>
<organism evidence="2 3">
    <name type="scientific">Meloidogyne floridensis</name>
    <dbReference type="NCBI Taxonomy" id="298350"/>
    <lineage>
        <taxon>Eukaryota</taxon>
        <taxon>Metazoa</taxon>
        <taxon>Ecdysozoa</taxon>
        <taxon>Nematoda</taxon>
        <taxon>Chromadorea</taxon>
        <taxon>Rhabditida</taxon>
        <taxon>Tylenchina</taxon>
        <taxon>Tylenchomorpha</taxon>
        <taxon>Tylenchoidea</taxon>
        <taxon>Meloidogynidae</taxon>
        <taxon>Meloidogyninae</taxon>
        <taxon>Meloidogyne</taxon>
    </lineage>
</organism>
<evidence type="ECO:0000256" key="1">
    <source>
        <dbReference type="SAM" id="MobiDB-lite"/>
    </source>
</evidence>
<name>A0A915NPF1_9BILA</name>
<feature type="compositionally biased region" description="Acidic residues" evidence="1">
    <location>
        <begin position="345"/>
        <end position="356"/>
    </location>
</feature>
<feature type="region of interest" description="Disordered" evidence="1">
    <location>
        <begin position="1"/>
        <end position="27"/>
    </location>
</feature>
<accession>A0A915NPF1</accession>
<feature type="compositionally biased region" description="Low complexity" evidence="1">
    <location>
        <begin position="303"/>
        <end position="312"/>
    </location>
</feature>
<evidence type="ECO:0000313" key="2">
    <source>
        <dbReference type="Proteomes" id="UP000887560"/>
    </source>
</evidence>
<feature type="region of interest" description="Disordered" evidence="1">
    <location>
        <begin position="303"/>
        <end position="356"/>
    </location>
</feature>
<proteinExistence type="predicted"/>
<dbReference type="Proteomes" id="UP000887560">
    <property type="component" value="Unplaced"/>
</dbReference>
<evidence type="ECO:0000313" key="3">
    <source>
        <dbReference type="WBParaSite" id="scf7180000420696.g5632"/>
    </source>
</evidence>
<keyword evidence="2" id="KW-1185">Reference proteome</keyword>
<protein>
    <submittedName>
        <fullName evidence="3">Uncharacterized protein</fullName>
    </submittedName>
</protein>
<dbReference type="AlphaFoldDB" id="A0A915NPF1"/>